<keyword evidence="2" id="KW-0378">Hydrolase</keyword>
<dbReference type="GO" id="GO:0016787">
    <property type="term" value="F:hydrolase activity"/>
    <property type="evidence" value="ECO:0007669"/>
    <property type="project" value="UniProtKB-KW"/>
</dbReference>
<dbReference type="Gene3D" id="3.30.1120.10">
    <property type="match status" value="1"/>
</dbReference>
<evidence type="ECO:0000256" key="3">
    <source>
        <dbReference type="SAM" id="MobiDB-lite"/>
    </source>
</evidence>
<evidence type="ECO:0000256" key="2">
    <source>
        <dbReference type="ARBA" id="ARBA00022801"/>
    </source>
</evidence>
<dbReference type="PROSITE" id="PS00523">
    <property type="entry name" value="SULFATASE_1"/>
    <property type="match status" value="1"/>
</dbReference>
<dbReference type="CDD" id="cd16143">
    <property type="entry name" value="ARS_like"/>
    <property type="match status" value="1"/>
</dbReference>
<organism evidence="6 7">
    <name type="scientific">Pedobacter hiemivivus</name>
    <dbReference type="NCBI Taxonomy" id="2530454"/>
    <lineage>
        <taxon>Bacteria</taxon>
        <taxon>Pseudomonadati</taxon>
        <taxon>Bacteroidota</taxon>
        <taxon>Sphingobacteriia</taxon>
        <taxon>Sphingobacteriales</taxon>
        <taxon>Sphingobacteriaceae</taxon>
        <taxon>Pedobacter</taxon>
    </lineage>
</organism>
<dbReference type="InterPro" id="IPR000917">
    <property type="entry name" value="Sulfatase_N"/>
</dbReference>
<evidence type="ECO:0000313" key="7">
    <source>
        <dbReference type="Proteomes" id="UP000309594"/>
    </source>
</evidence>
<feature type="compositionally biased region" description="Polar residues" evidence="3">
    <location>
        <begin position="465"/>
        <end position="476"/>
    </location>
</feature>
<dbReference type="PANTHER" id="PTHR43751:SF6">
    <property type="entry name" value="N-ACETYLGALACTOSAMINE-6-O-SULFATASE"/>
    <property type="match status" value="1"/>
</dbReference>
<keyword evidence="4" id="KW-0732">Signal</keyword>
<protein>
    <submittedName>
        <fullName evidence="6">Arylsulfatase</fullName>
    </submittedName>
</protein>
<accession>A0A4U1GGX5</accession>
<dbReference type="Gene3D" id="3.40.720.10">
    <property type="entry name" value="Alkaline Phosphatase, subunit A"/>
    <property type="match status" value="1"/>
</dbReference>
<dbReference type="PROSITE" id="PS00149">
    <property type="entry name" value="SULFATASE_2"/>
    <property type="match status" value="1"/>
</dbReference>
<reference evidence="6 7" key="1">
    <citation type="submission" date="2019-04" db="EMBL/GenBank/DDBJ databases">
        <title>Pedobacter sp. RP-1-16 sp. nov., isolated from Arctic soil.</title>
        <authorList>
            <person name="Dahal R.H."/>
            <person name="Kim D.-U."/>
        </authorList>
    </citation>
    <scope>NUCLEOTIDE SEQUENCE [LARGE SCALE GENOMIC DNA]</scope>
    <source>
        <strain evidence="6 7">RP-1-16</strain>
    </source>
</reference>
<evidence type="ECO:0000256" key="1">
    <source>
        <dbReference type="ARBA" id="ARBA00008779"/>
    </source>
</evidence>
<dbReference type="SUPFAM" id="SSF53649">
    <property type="entry name" value="Alkaline phosphatase-like"/>
    <property type="match status" value="1"/>
</dbReference>
<feature type="domain" description="Sulfatase N-terminal" evidence="5">
    <location>
        <begin position="29"/>
        <end position="400"/>
    </location>
</feature>
<dbReference type="InterPro" id="IPR052701">
    <property type="entry name" value="GAG_Ulvan_Degrading_Sulfatases"/>
</dbReference>
<comment type="similarity">
    <text evidence="1">Belongs to the sulfatase family.</text>
</comment>
<dbReference type="Proteomes" id="UP000309594">
    <property type="component" value="Unassembled WGS sequence"/>
</dbReference>
<name>A0A4U1GGX5_9SPHI</name>
<dbReference type="AlphaFoldDB" id="A0A4U1GGX5"/>
<evidence type="ECO:0000256" key="4">
    <source>
        <dbReference type="SAM" id="SignalP"/>
    </source>
</evidence>
<dbReference type="PANTHER" id="PTHR43751">
    <property type="entry name" value="SULFATASE"/>
    <property type="match status" value="1"/>
</dbReference>
<comment type="caution">
    <text evidence="6">The sequence shown here is derived from an EMBL/GenBank/DDBJ whole genome shotgun (WGS) entry which is preliminary data.</text>
</comment>
<feature type="region of interest" description="Disordered" evidence="3">
    <location>
        <begin position="464"/>
        <end position="485"/>
    </location>
</feature>
<dbReference type="InterPro" id="IPR024607">
    <property type="entry name" value="Sulfatase_CS"/>
</dbReference>
<dbReference type="InterPro" id="IPR017850">
    <property type="entry name" value="Alkaline_phosphatase_core_sf"/>
</dbReference>
<sequence length="509" mass="55182">MNIVSKFLVIGSVLFCTSTANAQKSKPKPNVIVIYTDDLGFGDISANGTTGINTPNIDRIAKQGLRFTRAYATSATCTPSRFSLLTGKYAWRKTGTGIAPGDAALLIPTDAETLPGMLQKAGYQTAVVGKWHLGLGPQGGPDWNADIKPGPLEIGFNYSFIMPATADRVPCVYMEGHRIVDLDPADPIIVSYKEKVGSDPTGTENPELLKMKYSHGHDASIINGVSRIGWMSGGNKARWIDEDMADVFTSRAVNFINKNKDKPFFLYFATHDIHVPRLPNSRFAGQSGMGPRGDAILQLDWTVGQVLKTLDSLKIANNTLLIFSSDNGAVIDDGYQDQAAELLGKHTPSGISRGGKYSAFEGGTRVPLILRWPGKIKAGTVSDALFSQVDFYASLAALSGQAITDSNAPDSFNSLGTLLGEGKSREYIVQQSINNTLGIIQGNWKYIEPGKGPAINPQTKIELGNNPQPQLYNLKNDSGERDNVAHLYPKEVKKLSDMLKEVKEKSQTR</sequence>
<feature type="chain" id="PRO_5020405294" evidence="4">
    <location>
        <begin position="23"/>
        <end position="509"/>
    </location>
</feature>
<evidence type="ECO:0000259" key="5">
    <source>
        <dbReference type="Pfam" id="PF00884"/>
    </source>
</evidence>
<dbReference type="EMBL" id="SWDX01000003">
    <property type="protein sequence ID" value="TKC62379.1"/>
    <property type="molecule type" value="Genomic_DNA"/>
</dbReference>
<dbReference type="Pfam" id="PF00884">
    <property type="entry name" value="Sulfatase"/>
    <property type="match status" value="1"/>
</dbReference>
<proteinExistence type="inferred from homology"/>
<gene>
    <name evidence="6" type="ORF">FBD94_09165</name>
</gene>
<feature type="signal peptide" evidence="4">
    <location>
        <begin position="1"/>
        <end position="22"/>
    </location>
</feature>
<evidence type="ECO:0000313" key="6">
    <source>
        <dbReference type="EMBL" id="TKC62379.1"/>
    </source>
</evidence>